<dbReference type="SUPFAM" id="SSF55729">
    <property type="entry name" value="Acyl-CoA N-acyltransferases (Nat)"/>
    <property type="match status" value="1"/>
</dbReference>
<sequence>MRNEVFTFEQSCLKQDADGLDLLPDTYHIIGVVPQENKPVAYARLVYTNDEPDAIRLGRLLVVKGYRNKHFGNKVIEKTLETVEEMKVQYERKYIFAHSQFYLREWYARFGFVIEGDAFDEGRIMHIRMIKNI</sequence>
<dbReference type="Proteomes" id="UP001362899">
    <property type="component" value="Unassembled WGS sequence"/>
</dbReference>
<dbReference type="InterPro" id="IPR000182">
    <property type="entry name" value="GNAT_dom"/>
</dbReference>
<dbReference type="InterPro" id="IPR016181">
    <property type="entry name" value="Acyl_CoA_acyltransferase"/>
</dbReference>
<dbReference type="EMBL" id="BTGC01000003">
    <property type="protein sequence ID" value="GMM49572.1"/>
    <property type="molecule type" value="Genomic_DNA"/>
</dbReference>
<dbReference type="AlphaFoldDB" id="A0AAV5REN0"/>
<gene>
    <name evidence="2" type="ORF">DASB73_005300</name>
</gene>
<dbReference type="Pfam" id="PF13673">
    <property type="entry name" value="Acetyltransf_10"/>
    <property type="match status" value="1"/>
</dbReference>
<dbReference type="PROSITE" id="PS51186">
    <property type="entry name" value="GNAT"/>
    <property type="match status" value="1"/>
</dbReference>
<dbReference type="Gene3D" id="3.40.630.30">
    <property type="match status" value="1"/>
</dbReference>
<feature type="domain" description="N-acetyltransferase" evidence="1">
    <location>
        <begin position="1"/>
        <end position="133"/>
    </location>
</feature>
<proteinExistence type="predicted"/>
<evidence type="ECO:0000313" key="2">
    <source>
        <dbReference type="EMBL" id="GMM49572.1"/>
    </source>
</evidence>
<dbReference type="GO" id="GO:0016747">
    <property type="term" value="F:acyltransferase activity, transferring groups other than amino-acyl groups"/>
    <property type="evidence" value="ECO:0007669"/>
    <property type="project" value="InterPro"/>
</dbReference>
<accession>A0AAV5REN0</accession>
<name>A0AAV5REN0_STABA</name>
<organism evidence="2 3">
    <name type="scientific">Starmerella bacillaris</name>
    <name type="common">Yeast</name>
    <name type="synonym">Candida zemplinina</name>
    <dbReference type="NCBI Taxonomy" id="1247836"/>
    <lineage>
        <taxon>Eukaryota</taxon>
        <taxon>Fungi</taxon>
        <taxon>Dikarya</taxon>
        <taxon>Ascomycota</taxon>
        <taxon>Saccharomycotina</taxon>
        <taxon>Dipodascomycetes</taxon>
        <taxon>Dipodascales</taxon>
        <taxon>Trichomonascaceae</taxon>
        <taxon>Starmerella</taxon>
    </lineage>
</organism>
<protein>
    <recommendedName>
        <fullName evidence="1">N-acetyltransferase domain-containing protein</fullName>
    </recommendedName>
</protein>
<reference evidence="2 3" key="1">
    <citation type="journal article" date="2023" name="Elife">
        <title>Identification of key yeast species and microbe-microbe interactions impacting larval growth of Drosophila in the wild.</title>
        <authorList>
            <person name="Mure A."/>
            <person name="Sugiura Y."/>
            <person name="Maeda R."/>
            <person name="Honda K."/>
            <person name="Sakurai N."/>
            <person name="Takahashi Y."/>
            <person name="Watada M."/>
            <person name="Katoh T."/>
            <person name="Gotoh A."/>
            <person name="Gotoh Y."/>
            <person name="Taniguchi I."/>
            <person name="Nakamura K."/>
            <person name="Hayashi T."/>
            <person name="Katayama T."/>
            <person name="Uemura T."/>
            <person name="Hattori Y."/>
        </authorList>
    </citation>
    <scope>NUCLEOTIDE SEQUENCE [LARGE SCALE GENOMIC DNA]</scope>
    <source>
        <strain evidence="2 3">SB-73</strain>
    </source>
</reference>
<keyword evidence="3" id="KW-1185">Reference proteome</keyword>
<dbReference type="CDD" id="cd04301">
    <property type="entry name" value="NAT_SF"/>
    <property type="match status" value="1"/>
</dbReference>
<comment type="caution">
    <text evidence="2">The sequence shown here is derived from an EMBL/GenBank/DDBJ whole genome shotgun (WGS) entry which is preliminary data.</text>
</comment>
<evidence type="ECO:0000259" key="1">
    <source>
        <dbReference type="PROSITE" id="PS51186"/>
    </source>
</evidence>
<evidence type="ECO:0000313" key="3">
    <source>
        <dbReference type="Proteomes" id="UP001362899"/>
    </source>
</evidence>